<feature type="compositionally biased region" description="Low complexity" evidence="5">
    <location>
        <begin position="96"/>
        <end position="107"/>
    </location>
</feature>
<feature type="transmembrane region" description="Helical" evidence="6">
    <location>
        <begin position="336"/>
        <end position="354"/>
    </location>
</feature>
<evidence type="ECO:0000313" key="9">
    <source>
        <dbReference type="EnsemblPlants" id="Kaladp0577s0032.1.v1.1"/>
    </source>
</evidence>
<keyword evidence="3" id="KW-0862">Zinc</keyword>
<dbReference type="SUPFAM" id="SSF57850">
    <property type="entry name" value="RING/U-box"/>
    <property type="match status" value="1"/>
</dbReference>
<proteinExistence type="predicted"/>
<feature type="domain" description="RING-CH-type" evidence="8">
    <location>
        <begin position="241"/>
        <end position="303"/>
    </location>
</feature>
<dbReference type="GO" id="GO:0008270">
    <property type="term" value="F:zinc ion binding"/>
    <property type="evidence" value="ECO:0007669"/>
    <property type="project" value="UniProtKB-KW"/>
</dbReference>
<dbReference type="CDD" id="cd16495">
    <property type="entry name" value="RING_CH-C4HC3_MARCH"/>
    <property type="match status" value="1"/>
</dbReference>
<dbReference type="InterPro" id="IPR013083">
    <property type="entry name" value="Znf_RING/FYVE/PHD"/>
</dbReference>
<keyword evidence="2 4" id="KW-0863">Zinc-finger</keyword>
<evidence type="ECO:0000313" key="10">
    <source>
        <dbReference type="Proteomes" id="UP000594263"/>
    </source>
</evidence>
<dbReference type="Gramene" id="Kaladp0577s0032.1.v1.1">
    <property type="protein sequence ID" value="Kaladp0577s0032.1.v1.1"/>
    <property type="gene ID" value="Kaladp0577s0032.v1.1"/>
</dbReference>
<keyword evidence="6" id="KW-0472">Membrane</keyword>
<dbReference type="InterPro" id="IPR001841">
    <property type="entry name" value="Znf_RING"/>
</dbReference>
<dbReference type="PROSITE" id="PS51292">
    <property type="entry name" value="ZF_RING_CH"/>
    <property type="match status" value="1"/>
</dbReference>
<dbReference type="Proteomes" id="UP000594263">
    <property type="component" value="Unplaced"/>
</dbReference>
<dbReference type="Pfam" id="PF12906">
    <property type="entry name" value="RINGv"/>
    <property type="match status" value="1"/>
</dbReference>
<evidence type="ECO:0000256" key="5">
    <source>
        <dbReference type="SAM" id="MobiDB-lite"/>
    </source>
</evidence>
<keyword evidence="6" id="KW-1133">Transmembrane helix</keyword>
<evidence type="ECO:0000259" key="8">
    <source>
        <dbReference type="PROSITE" id="PS51292"/>
    </source>
</evidence>
<sequence length="489" mass="54417">MAFEGFGYMKGGLRKKRYVAFREPLVSMDTAGRVSTEVYEESPPTGQHSLQPDPVSEMALLSNETKSEEFVRIDMPSNTCPTPKKVNLLGSTSEVYVGSSSNSNGSTRGLPPKPKSKFQSGTLDMEEVAILALGGLQPPPSERYPFLGVPINRATSMPANSIQPSNPNATDDCYIAINSNGVGEQQPIYRSRSVPVNYTNGTARENRVPVFRVVPNRRMTERNSALSRASTVHNDEEDEDDITEEEAVCRICFEELGEELETFKLECDCRGDLALVHMQCSQRWFNIRGNRTCEICRKEVKNITVKVRRMPTIDLSSLRHLQQPPMVDADRLWQEFPILVVVSIAGYFLSVKLLHNSNGGSEDIGGPYGIPSSCMLGLITALGATAFALRKHVWIYALSQYLGFTVFSQIFDKLLHLEPVPTLVLAMVLSMGFSRGAGPLYHAIKKWRAARRNQLNDNSEDGAAPTELEPTQEYAERHHTDADRHESNE</sequence>
<dbReference type="AlphaFoldDB" id="A0A7N1A6M0"/>
<dbReference type="InterPro" id="IPR011016">
    <property type="entry name" value="Znf_RING-CH"/>
</dbReference>
<feature type="region of interest" description="Disordered" evidence="5">
    <location>
        <begin position="455"/>
        <end position="489"/>
    </location>
</feature>
<feature type="compositionally biased region" description="Basic and acidic residues" evidence="5">
    <location>
        <begin position="474"/>
        <end position="489"/>
    </location>
</feature>
<name>A0A7N1A6M0_KALFE</name>
<dbReference type="Gene3D" id="3.30.40.10">
    <property type="entry name" value="Zinc/RING finger domain, C3HC4 (zinc finger)"/>
    <property type="match status" value="1"/>
</dbReference>
<evidence type="ECO:0000256" key="3">
    <source>
        <dbReference type="ARBA" id="ARBA00022833"/>
    </source>
</evidence>
<accession>A0A7N1A6M0</accession>
<evidence type="ECO:0000259" key="7">
    <source>
        <dbReference type="PROSITE" id="PS50089"/>
    </source>
</evidence>
<feature type="region of interest" description="Disordered" evidence="5">
    <location>
        <begin position="96"/>
        <end position="119"/>
    </location>
</feature>
<evidence type="ECO:0008006" key="11">
    <source>
        <dbReference type="Google" id="ProtNLM"/>
    </source>
</evidence>
<keyword evidence="10" id="KW-1185">Reference proteome</keyword>
<feature type="transmembrane region" description="Helical" evidence="6">
    <location>
        <begin position="366"/>
        <end position="386"/>
    </location>
</feature>
<evidence type="ECO:0000256" key="1">
    <source>
        <dbReference type="ARBA" id="ARBA00022723"/>
    </source>
</evidence>
<dbReference type="PANTHER" id="PTHR46158">
    <property type="entry name" value="OS02G0165000 PROTEIN"/>
    <property type="match status" value="1"/>
</dbReference>
<feature type="domain" description="RING-type" evidence="7">
    <location>
        <begin position="249"/>
        <end position="297"/>
    </location>
</feature>
<feature type="transmembrane region" description="Helical" evidence="6">
    <location>
        <begin position="423"/>
        <end position="444"/>
    </location>
</feature>
<dbReference type="SMART" id="SM00744">
    <property type="entry name" value="RINGv"/>
    <property type="match status" value="1"/>
</dbReference>
<protein>
    <recommendedName>
        <fullName evidence="11">RING-CH-type domain-containing protein</fullName>
    </recommendedName>
</protein>
<keyword evidence="1" id="KW-0479">Metal-binding</keyword>
<dbReference type="EnsemblPlants" id="Kaladp0577s0032.1.v1.1">
    <property type="protein sequence ID" value="Kaladp0577s0032.1.v1.1"/>
    <property type="gene ID" value="Kaladp0577s0032.v1.1"/>
</dbReference>
<evidence type="ECO:0000256" key="4">
    <source>
        <dbReference type="PROSITE-ProRule" id="PRU00175"/>
    </source>
</evidence>
<dbReference type="PANTHER" id="PTHR46158:SF10">
    <property type="entry name" value="RING-CH-TYPE DOMAIN-CONTAINING PROTEIN"/>
    <property type="match status" value="1"/>
</dbReference>
<reference evidence="9" key="1">
    <citation type="submission" date="2021-01" db="UniProtKB">
        <authorList>
            <consortium name="EnsemblPlants"/>
        </authorList>
    </citation>
    <scope>IDENTIFICATION</scope>
</reference>
<dbReference type="PROSITE" id="PS50089">
    <property type="entry name" value="ZF_RING_2"/>
    <property type="match status" value="1"/>
</dbReference>
<evidence type="ECO:0000256" key="2">
    <source>
        <dbReference type="ARBA" id="ARBA00022771"/>
    </source>
</evidence>
<organism evidence="9 10">
    <name type="scientific">Kalanchoe fedtschenkoi</name>
    <name type="common">Lavender scallops</name>
    <name type="synonym">South American air plant</name>
    <dbReference type="NCBI Taxonomy" id="63787"/>
    <lineage>
        <taxon>Eukaryota</taxon>
        <taxon>Viridiplantae</taxon>
        <taxon>Streptophyta</taxon>
        <taxon>Embryophyta</taxon>
        <taxon>Tracheophyta</taxon>
        <taxon>Spermatophyta</taxon>
        <taxon>Magnoliopsida</taxon>
        <taxon>eudicotyledons</taxon>
        <taxon>Gunneridae</taxon>
        <taxon>Pentapetalae</taxon>
        <taxon>Saxifragales</taxon>
        <taxon>Crassulaceae</taxon>
        <taxon>Kalanchoe</taxon>
    </lineage>
</organism>
<evidence type="ECO:0000256" key="6">
    <source>
        <dbReference type="SAM" id="Phobius"/>
    </source>
</evidence>
<keyword evidence="6" id="KW-0812">Transmembrane</keyword>
<dbReference type="OMA" id="INMMAYF"/>